<proteinExistence type="predicted"/>
<protein>
    <recommendedName>
        <fullName evidence="4">DUF3455 domain-containing protein</fullName>
    </recommendedName>
</protein>
<dbReference type="Gramene" id="OE9A068634T1">
    <property type="protein sequence ID" value="OE9A068634C1"/>
    <property type="gene ID" value="OE9A068634"/>
</dbReference>
<evidence type="ECO:0000313" key="3">
    <source>
        <dbReference type="Proteomes" id="UP000594638"/>
    </source>
</evidence>
<dbReference type="AlphaFoldDB" id="A0A8S0THI3"/>
<dbReference type="InterPro" id="IPR021851">
    <property type="entry name" value="DUF3455"/>
</dbReference>
<evidence type="ECO:0000313" key="2">
    <source>
        <dbReference type="EMBL" id="CAA3004955.1"/>
    </source>
</evidence>
<evidence type="ECO:0008006" key="4">
    <source>
        <dbReference type="Google" id="ProtNLM"/>
    </source>
</evidence>
<accession>A0A8S0THI3</accession>
<reference evidence="2 3" key="1">
    <citation type="submission" date="2019-12" db="EMBL/GenBank/DDBJ databases">
        <authorList>
            <person name="Alioto T."/>
            <person name="Alioto T."/>
            <person name="Gomez Garrido J."/>
        </authorList>
    </citation>
    <scope>NUCLEOTIDE SEQUENCE [LARGE SCALE GENOMIC DNA]</scope>
</reference>
<dbReference type="OrthoDB" id="1859733at2759"/>
<sequence>MTRVLQTVLLLSCSAAAMAGTPSIPTELTPPARARLVLKTHATGAQVYTCKAADDGKFQWVLQAPDAQLHDRKGAVIGQHFAGPTWKHKDGSQVIAKAAAHVDSPDAASVPWLLLAATGHTGEGVFSKVSSIQRINTKGGKPSATVQCDRSKEGTQIRSPYAADYYFYAGG</sequence>
<organism evidence="2 3">
    <name type="scientific">Olea europaea subsp. europaea</name>
    <dbReference type="NCBI Taxonomy" id="158383"/>
    <lineage>
        <taxon>Eukaryota</taxon>
        <taxon>Viridiplantae</taxon>
        <taxon>Streptophyta</taxon>
        <taxon>Embryophyta</taxon>
        <taxon>Tracheophyta</taxon>
        <taxon>Spermatophyta</taxon>
        <taxon>Magnoliopsida</taxon>
        <taxon>eudicotyledons</taxon>
        <taxon>Gunneridae</taxon>
        <taxon>Pentapetalae</taxon>
        <taxon>asterids</taxon>
        <taxon>lamiids</taxon>
        <taxon>Lamiales</taxon>
        <taxon>Oleaceae</taxon>
        <taxon>Oleeae</taxon>
        <taxon>Olea</taxon>
    </lineage>
</organism>
<dbReference type="EMBL" id="CACTIH010007001">
    <property type="protein sequence ID" value="CAA3004955.1"/>
    <property type="molecule type" value="Genomic_DNA"/>
</dbReference>
<name>A0A8S0THI3_OLEEU</name>
<keyword evidence="3" id="KW-1185">Reference proteome</keyword>
<evidence type="ECO:0000256" key="1">
    <source>
        <dbReference type="SAM" id="SignalP"/>
    </source>
</evidence>
<feature type="chain" id="PRO_5035732734" description="DUF3455 domain-containing protein" evidence="1">
    <location>
        <begin position="20"/>
        <end position="171"/>
    </location>
</feature>
<dbReference type="PANTHER" id="PTHR35567:SF1">
    <property type="entry name" value="CONSERVED FUNGAL PROTEIN (AFU_ORTHOLOGUE AFUA_1G14230)"/>
    <property type="match status" value="1"/>
</dbReference>
<gene>
    <name evidence="2" type="ORF">OLEA9_A068634</name>
</gene>
<dbReference type="Proteomes" id="UP000594638">
    <property type="component" value="Unassembled WGS sequence"/>
</dbReference>
<dbReference type="PANTHER" id="PTHR35567">
    <property type="entry name" value="MALATE DEHYDROGENASE (AFU_ORTHOLOGUE AFUA_2G13800)"/>
    <property type="match status" value="1"/>
</dbReference>
<dbReference type="Pfam" id="PF11937">
    <property type="entry name" value="DUF3455"/>
    <property type="match status" value="1"/>
</dbReference>
<comment type="caution">
    <text evidence="2">The sequence shown here is derived from an EMBL/GenBank/DDBJ whole genome shotgun (WGS) entry which is preliminary data.</text>
</comment>
<keyword evidence="1" id="KW-0732">Signal</keyword>
<feature type="signal peptide" evidence="1">
    <location>
        <begin position="1"/>
        <end position="19"/>
    </location>
</feature>